<dbReference type="NCBIfam" id="TIGR00090">
    <property type="entry name" value="rsfS_iojap_ybeB"/>
    <property type="match status" value="1"/>
</dbReference>
<evidence type="ECO:0000313" key="6">
    <source>
        <dbReference type="Proteomes" id="UP000724672"/>
    </source>
</evidence>
<dbReference type="GO" id="GO:0090071">
    <property type="term" value="P:negative regulation of ribosome biogenesis"/>
    <property type="evidence" value="ECO:0007669"/>
    <property type="project" value="UniProtKB-UniRule"/>
</dbReference>
<dbReference type="GO" id="GO:0005737">
    <property type="term" value="C:cytoplasm"/>
    <property type="evidence" value="ECO:0007669"/>
    <property type="project" value="UniProtKB-SubCell"/>
</dbReference>
<evidence type="ECO:0000313" key="5">
    <source>
        <dbReference type="EMBL" id="MBS4537157.1"/>
    </source>
</evidence>
<protein>
    <recommendedName>
        <fullName evidence="4">Ribosomal silencing factor RsfS</fullName>
    </recommendedName>
</protein>
<comment type="subcellular location">
    <subcellularLocation>
        <location evidence="4">Cytoplasm</location>
    </subcellularLocation>
</comment>
<accession>A0A942Z635</accession>
<dbReference type="GO" id="GO:0043023">
    <property type="term" value="F:ribosomal large subunit binding"/>
    <property type="evidence" value="ECO:0007669"/>
    <property type="project" value="TreeGrafter"/>
</dbReference>
<name>A0A942Z635_9FIRM</name>
<sequence>MTENNEKLSIVINTADDKRADDITALQVTEITSIADYFVICSGNSERQTIAIADAIDDKMHKSGYELKAKEGHRSGRWILLDFGDIIVHIFHKEDREFYNLERLWIDGKKLDIDNYIG</sequence>
<keyword evidence="6" id="KW-1185">Reference proteome</keyword>
<dbReference type="FunFam" id="3.30.460.10:FF:000015">
    <property type="entry name" value="Ribosomal silencing factor RsfS"/>
    <property type="match status" value="1"/>
</dbReference>
<gene>
    <name evidence="4 5" type="primary">rsfS</name>
    <name evidence="5" type="ORF">GOQ27_01710</name>
</gene>
<dbReference type="EMBL" id="WSFT01000013">
    <property type="protein sequence ID" value="MBS4537157.1"/>
    <property type="molecule type" value="Genomic_DNA"/>
</dbReference>
<dbReference type="InterPro" id="IPR043519">
    <property type="entry name" value="NT_sf"/>
</dbReference>
<keyword evidence="3 4" id="KW-0678">Repressor</keyword>
<comment type="function">
    <text evidence="4">Functions as a ribosomal silencing factor. Interacts with ribosomal protein uL14 (rplN), blocking formation of intersubunit bridge B8. Prevents association of the 30S and 50S ribosomal subunits and the formation of functional ribosomes, thus repressing translation.</text>
</comment>
<dbReference type="Pfam" id="PF02410">
    <property type="entry name" value="RsfS"/>
    <property type="match status" value="1"/>
</dbReference>
<comment type="similarity">
    <text evidence="1 4">Belongs to the Iojap/RsfS family.</text>
</comment>
<evidence type="ECO:0000256" key="1">
    <source>
        <dbReference type="ARBA" id="ARBA00010574"/>
    </source>
</evidence>
<dbReference type="RefSeq" id="WP_203365087.1">
    <property type="nucleotide sequence ID" value="NZ_WSFT01000013.1"/>
</dbReference>
<comment type="subunit">
    <text evidence="4">Interacts with ribosomal protein uL14 (rplN).</text>
</comment>
<keyword evidence="4" id="KW-0810">Translation regulation</keyword>
<dbReference type="Gene3D" id="3.30.460.10">
    <property type="entry name" value="Beta Polymerase, domain 2"/>
    <property type="match status" value="1"/>
</dbReference>
<evidence type="ECO:0000256" key="2">
    <source>
        <dbReference type="ARBA" id="ARBA00022490"/>
    </source>
</evidence>
<proteinExistence type="inferred from homology"/>
<organism evidence="5 6">
    <name type="scientific">Anaeromonas frigoriresistens</name>
    <dbReference type="NCBI Taxonomy" id="2683708"/>
    <lineage>
        <taxon>Bacteria</taxon>
        <taxon>Bacillati</taxon>
        <taxon>Bacillota</taxon>
        <taxon>Tissierellia</taxon>
        <taxon>Tissierellales</taxon>
        <taxon>Thermohalobacteraceae</taxon>
        <taxon>Anaeromonas</taxon>
    </lineage>
</organism>
<dbReference type="AlphaFoldDB" id="A0A942Z635"/>
<dbReference type="Proteomes" id="UP000724672">
    <property type="component" value="Unassembled WGS sequence"/>
</dbReference>
<keyword evidence="2 4" id="KW-0963">Cytoplasm</keyword>
<dbReference type="GO" id="GO:0017148">
    <property type="term" value="P:negative regulation of translation"/>
    <property type="evidence" value="ECO:0007669"/>
    <property type="project" value="UniProtKB-UniRule"/>
</dbReference>
<evidence type="ECO:0000256" key="4">
    <source>
        <dbReference type="HAMAP-Rule" id="MF_01477"/>
    </source>
</evidence>
<dbReference type="GO" id="GO:0042256">
    <property type="term" value="P:cytosolic ribosome assembly"/>
    <property type="evidence" value="ECO:0007669"/>
    <property type="project" value="UniProtKB-UniRule"/>
</dbReference>
<dbReference type="HAMAP" id="MF_01477">
    <property type="entry name" value="Iojap_RsfS"/>
    <property type="match status" value="1"/>
</dbReference>
<comment type="caution">
    <text evidence="5">The sequence shown here is derived from an EMBL/GenBank/DDBJ whole genome shotgun (WGS) entry which is preliminary data.</text>
</comment>
<dbReference type="InterPro" id="IPR004394">
    <property type="entry name" value="Iojap/RsfS/C7orf30"/>
</dbReference>
<dbReference type="PANTHER" id="PTHR21043:SF0">
    <property type="entry name" value="MITOCHONDRIAL ASSEMBLY OF RIBOSOMAL LARGE SUBUNIT PROTEIN 1"/>
    <property type="match status" value="1"/>
</dbReference>
<dbReference type="SUPFAM" id="SSF81301">
    <property type="entry name" value="Nucleotidyltransferase"/>
    <property type="match status" value="1"/>
</dbReference>
<evidence type="ECO:0000256" key="3">
    <source>
        <dbReference type="ARBA" id="ARBA00022491"/>
    </source>
</evidence>
<dbReference type="PANTHER" id="PTHR21043">
    <property type="entry name" value="IOJAP SUPERFAMILY ORTHOLOG"/>
    <property type="match status" value="1"/>
</dbReference>
<reference evidence="5" key="1">
    <citation type="submission" date="2019-12" db="EMBL/GenBank/DDBJ databases">
        <title>Clostridiaceae gen. nov. sp. nov., isolated from sediment in Xinjiang, China.</title>
        <authorList>
            <person name="Zhang R."/>
        </authorList>
    </citation>
    <scope>NUCLEOTIDE SEQUENCE</scope>
    <source>
        <strain evidence="5">D2Q-11</strain>
    </source>
</reference>